<name>A0A9X1WY11_9GAMM</name>
<dbReference type="Proteomes" id="UP001139701">
    <property type="component" value="Unassembled WGS sequence"/>
</dbReference>
<evidence type="ECO:0000256" key="2">
    <source>
        <dbReference type="SAM" id="Coils"/>
    </source>
</evidence>
<keyword evidence="3" id="KW-0472">Membrane</keyword>
<dbReference type="SUPFAM" id="SSF117892">
    <property type="entry name" value="Band 7/SPFH domain"/>
    <property type="match status" value="1"/>
</dbReference>
<dbReference type="InterPro" id="IPR000163">
    <property type="entry name" value="Prohibitin"/>
</dbReference>
<comment type="caution">
    <text evidence="5">The sequence shown here is derived from an EMBL/GenBank/DDBJ whole genome shotgun (WGS) entry which is preliminary data.</text>
</comment>
<organism evidence="5 6">
    <name type="scientific">Acinetobacter sedimenti</name>
    <dbReference type="NCBI Taxonomy" id="2919922"/>
    <lineage>
        <taxon>Bacteria</taxon>
        <taxon>Pseudomonadati</taxon>
        <taxon>Pseudomonadota</taxon>
        <taxon>Gammaproteobacteria</taxon>
        <taxon>Moraxellales</taxon>
        <taxon>Moraxellaceae</taxon>
        <taxon>Acinetobacter</taxon>
    </lineage>
</organism>
<keyword evidence="6" id="KW-1185">Reference proteome</keyword>
<dbReference type="CDD" id="cd03401">
    <property type="entry name" value="SPFH_prohibitin"/>
    <property type="match status" value="1"/>
</dbReference>
<feature type="transmembrane region" description="Helical" evidence="3">
    <location>
        <begin position="12"/>
        <end position="31"/>
    </location>
</feature>
<dbReference type="PANTHER" id="PTHR23222">
    <property type="entry name" value="PROHIBITIN"/>
    <property type="match status" value="1"/>
</dbReference>
<dbReference type="InterPro" id="IPR036013">
    <property type="entry name" value="Band_7/SPFH_dom_sf"/>
</dbReference>
<keyword evidence="3" id="KW-0812">Transmembrane</keyword>
<evidence type="ECO:0000256" key="3">
    <source>
        <dbReference type="SAM" id="Phobius"/>
    </source>
</evidence>
<dbReference type="Gene3D" id="3.30.479.30">
    <property type="entry name" value="Band 7 domain"/>
    <property type="match status" value="1"/>
</dbReference>
<gene>
    <name evidence="5" type="ORF">MKI79_03935</name>
</gene>
<dbReference type="PANTHER" id="PTHR23222:SF0">
    <property type="entry name" value="PROHIBITIN 1"/>
    <property type="match status" value="1"/>
</dbReference>
<evidence type="ECO:0000313" key="5">
    <source>
        <dbReference type="EMBL" id="MCJ8146067.1"/>
    </source>
</evidence>
<accession>A0A9X1WY11</accession>
<dbReference type="EMBL" id="JAKUML010000004">
    <property type="protein sequence ID" value="MCJ8146067.1"/>
    <property type="molecule type" value="Genomic_DNA"/>
</dbReference>
<sequence>MSNTPKFPQWTKWLPIAIPVFILLFSAIYTVQAGSRKVVMRFGEAIGVSGEGVHLKIPFIDSTRTVDIKTQKVATPTTAASADLQNVQTEVSLNYRLDKDKLIPIIRNTGLDVDEKIIAPRIHETVKSVTAKFTAEKLLTERPIVKANIDRSMRESLSKYHIIVEDVQLTDFRFSREFDAAIEAKQTEVQRTLKAKNILERTKIEAEQRITQAEGEAEAIRIQAEAIRAQGGREYVNLKAIEKWDGRLPTYAGGDAVPMINIENIK</sequence>
<protein>
    <submittedName>
        <fullName evidence="5">Prohibitin family protein</fullName>
    </submittedName>
</protein>
<reference evidence="5" key="1">
    <citation type="submission" date="2022-02" db="EMBL/GenBank/DDBJ databases">
        <title>Acinetobacter A3.8 sp. nov., isolated from Sediment (Zhairuo Island).</title>
        <authorList>
            <person name="Zheng K."/>
        </authorList>
    </citation>
    <scope>NUCLEOTIDE SEQUENCE</scope>
    <source>
        <strain evidence="5">A3.8</strain>
    </source>
</reference>
<proteinExistence type="predicted"/>
<comment type="subcellular location">
    <subcellularLocation>
        <location evidence="1">Membrane</location>
        <topology evidence="1">Single-pass membrane protein</topology>
    </subcellularLocation>
</comment>
<dbReference type="Pfam" id="PF01145">
    <property type="entry name" value="Band_7"/>
    <property type="match status" value="1"/>
</dbReference>
<dbReference type="GO" id="GO:0016020">
    <property type="term" value="C:membrane"/>
    <property type="evidence" value="ECO:0007669"/>
    <property type="project" value="UniProtKB-SubCell"/>
</dbReference>
<dbReference type="RefSeq" id="WP_241570759.1">
    <property type="nucleotide sequence ID" value="NZ_JAKUML010000004.1"/>
</dbReference>
<keyword evidence="2" id="KW-0175">Coiled coil</keyword>
<keyword evidence="3" id="KW-1133">Transmembrane helix</keyword>
<evidence type="ECO:0000256" key="1">
    <source>
        <dbReference type="ARBA" id="ARBA00004167"/>
    </source>
</evidence>
<feature type="coiled-coil region" evidence="2">
    <location>
        <begin position="189"/>
        <end position="230"/>
    </location>
</feature>
<dbReference type="InterPro" id="IPR001107">
    <property type="entry name" value="Band_7"/>
</dbReference>
<dbReference type="AlphaFoldDB" id="A0A9X1WY11"/>
<dbReference type="PRINTS" id="PR00679">
    <property type="entry name" value="PROHIBITIN"/>
</dbReference>
<dbReference type="SMART" id="SM00244">
    <property type="entry name" value="PHB"/>
    <property type="match status" value="1"/>
</dbReference>
<evidence type="ECO:0000259" key="4">
    <source>
        <dbReference type="SMART" id="SM00244"/>
    </source>
</evidence>
<evidence type="ECO:0000313" key="6">
    <source>
        <dbReference type="Proteomes" id="UP001139701"/>
    </source>
</evidence>
<feature type="domain" description="Band 7" evidence="4">
    <location>
        <begin position="26"/>
        <end position="186"/>
    </location>
</feature>